<accession>A0A5N5SL99</accession>
<dbReference type="GO" id="GO:0000776">
    <property type="term" value="C:kinetochore"/>
    <property type="evidence" value="ECO:0007669"/>
    <property type="project" value="TreeGrafter"/>
</dbReference>
<proteinExistence type="predicted"/>
<dbReference type="SUPFAM" id="SSF56112">
    <property type="entry name" value="Protein kinase-like (PK-like)"/>
    <property type="match status" value="1"/>
</dbReference>
<feature type="repeat" description="ANK" evidence="1">
    <location>
        <begin position="9"/>
        <end position="41"/>
    </location>
</feature>
<dbReference type="SMART" id="SM00248">
    <property type="entry name" value="ANK"/>
    <property type="match status" value="2"/>
</dbReference>
<gene>
    <name evidence="4" type="primary">TEX14</name>
    <name evidence="4" type="ORF">Anas_04927</name>
</gene>
<feature type="domain" description="Serine-threonine/tyrosine-protein kinase catalytic" evidence="3">
    <location>
        <begin position="360"/>
        <end position="432"/>
    </location>
</feature>
<evidence type="ECO:0000313" key="5">
    <source>
        <dbReference type="Proteomes" id="UP000326759"/>
    </source>
</evidence>
<dbReference type="Gene3D" id="1.10.510.10">
    <property type="entry name" value="Transferase(Phosphotransferase) domain 1"/>
    <property type="match status" value="2"/>
</dbReference>
<comment type="caution">
    <text evidence="4">The sequence shown here is derived from an EMBL/GenBank/DDBJ whole genome shotgun (WGS) entry which is preliminary data.</text>
</comment>
<dbReference type="PANTHER" id="PTHR23060">
    <property type="entry name" value="TESTIS EXPRESSED GENE 14"/>
    <property type="match status" value="1"/>
</dbReference>
<dbReference type="Proteomes" id="UP000326759">
    <property type="component" value="Unassembled WGS sequence"/>
</dbReference>
<dbReference type="Gene3D" id="1.25.40.20">
    <property type="entry name" value="Ankyrin repeat-containing domain"/>
    <property type="match status" value="1"/>
</dbReference>
<dbReference type="OrthoDB" id="194358at2759"/>
<dbReference type="GO" id="GO:0004672">
    <property type="term" value="F:protein kinase activity"/>
    <property type="evidence" value="ECO:0007669"/>
    <property type="project" value="InterPro"/>
</dbReference>
<sequence length="438" mass="48136">VHIESVNSLGQTPLFCASYGGDYEVVKVLLRLGANPNRRCGSRGSAPIHAASYRGSRRVLRYLVEAGGDLSLRDAEQQTPRDYALKQPAPIRRQKILEFFDLLYGMTLHRMAASTLPHSSSTLPSSTGTLLSDTSSTSGTLKSQRLRKGFFGGSQLSLSRRSAHQSTASVWSSCVSEISSSSNPVSQDEVDTSKTKEIVLTPNLHKSVSCHLLDQLCVTTSLPLLSPAQLQRPQIPSPAYTCGGPTVYSSFSWIGTPVTVRRPTPALALSNYGKILNEGPDGDSPDQDAVRSLLHELSFLRRLRHPGFLEVMAACHVTHPSPDHVTLVYQHVPHGSLYHHLHVQGVGMRAEHISKCGWLRPWQSPETILEKMVSVRTEVYSVATIIWEMWSGMPPWAGVEEEEISKRIEKGEVLPTLKGTTLSLVSLLNGIWVEVEFS</sequence>
<dbReference type="PIRSF" id="PIRSF000654">
    <property type="entry name" value="Integrin-linked_kinase"/>
    <property type="match status" value="1"/>
</dbReference>
<dbReference type="GO" id="GO:0043063">
    <property type="term" value="P:intercellular bridge organization"/>
    <property type="evidence" value="ECO:0007669"/>
    <property type="project" value="InterPro"/>
</dbReference>
<dbReference type="PANTHER" id="PTHR23060:SF3">
    <property type="entry name" value="TESTIS EXPRESSED 14, INTERCELLULAR BRIDGE FORMING FACTOR"/>
    <property type="match status" value="1"/>
</dbReference>
<dbReference type="GO" id="GO:0008608">
    <property type="term" value="P:attachment of spindle microtubules to kinetochore"/>
    <property type="evidence" value="ECO:0007669"/>
    <property type="project" value="InterPro"/>
</dbReference>
<dbReference type="SUPFAM" id="SSF48403">
    <property type="entry name" value="Ankyrin repeat"/>
    <property type="match status" value="1"/>
</dbReference>
<evidence type="ECO:0000313" key="4">
    <source>
        <dbReference type="EMBL" id="KAB7494612.1"/>
    </source>
</evidence>
<dbReference type="GO" id="GO:0007094">
    <property type="term" value="P:mitotic spindle assembly checkpoint signaling"/>
    <property type="evidence" value="ECO:0007669"/>
    <property type="project" value="InterPro"/>
</dbReference>
<protein>
    <submittedName>
        <fullName evidence="4">Inactive serine/threonine-protein kinase TEX14</fullName>
    </submittedName>
</protein>
<dbReference type="EMBL" id="SEYY01023769">
    <property type="protein sequence ID" value="KAB7494612.1"/>
    <property type="molecule type" value="Genomic_DNA"/>
</dbReference>
<dbReference type="InterPro" id="IPR011009">
    <property type="entry name" value="Kinase-like_dom_sf"/>
</dbReference>
<dbReference type="InterPro" id="IPR036770">
    <property type="entry name" value="Ankyrin_rpt-contain_sf"/>
</dbReference>
<evidence type="ECO:0000256" key="1">
    <source>
        <dbReference type="PROSITE-ProRule" id="PRU00023"/>
    </source>
</evidence>
<reference evidence="4 5" key="1">
    <citation type="journal article" date="2019" name="PLoS Biol.">
        <title>Sex chromosomes control vertical transmission of feminizing Wolbachia symbionts in an isopod.</title>
        <authorList>
            <person name="Becking T."/>
            <person name="Chebbi M.A."/>
            <person name="Giraud I."/>
            <person name="Moumen B."/>
            <person name="Laverre T."/>
            <person name="Caubet Y."/>
            <person name="Peccoud J."/>
            <person name="Gilbert C."/>
            <person name="Cordaux R."/>
        </authorList>
    </citation>
    <scope>NUCLEOTIDE SEQUENCE [LARGE SCALE GENOMIC DNA]</scope>
    <source>
        <strain evidence="4">ANa2</strain>
        <tissue evidence="4">Whole body excluding digestive tract and cuticle</tissue>
    </source>
</reference>
<dbReference type="PROSITE" id="PS50297">
    <property type="entry name" value="ANK_REP_REGION"/>
    <property type="match status" value="2"/>
</dbReference>
<name>A0A5N5SL99_9CRUS</name>
<dbReference type="GO" id="GO:0007140">
    <property type="term" value="P:male meiotic nuclear division"/>
    <property type="evidence" value="ECO:0007669"/>
    <property type="project" value="InterPro"/>
</dbReference>
<dbReference type="GO" id="GO:0051306">
    <property type="term" value="P:mitotic sister chromatid separation"/>
    <property type="evidence" value="ECO:0007669"/>
    <property type="project" value="InterPro"/>
</dbReference>
<dbReference type="InterPro" id="IPR002110">
    <property type="entry name" value="Ankyrin_rpt"/>
</dbReference>
<feature type="region of interest" description="Disordered" evidence="2">
    <location>
        <begin position="116"/>
        <end position="141"/>
    </location>
</feature>
<evidence type="ECO:0000259" key="3">
    <source>
        <dbReference type="Pfam" id="PF07714"/>
    </source>
</evidence>
<dbReference type="PROSITE" id="PS50088">
    <property type="entry name" value="ANK_REPEAT"/>
    <property type="match status" value="2"/>
</dbReference>
<dbReference type="GO" id="GO:0030496">
    <property type="term" value="C:midbody"/>
    <property type="evidence" value="ECO:0007669"/>
    <property type="project" value="TreeGrafter"/>
</dbReference>
<keyword evidence="4" id="KW-0808">Transferase</keyword>
<dbReference type="GO" id="GO:0045171">
    <property type="term" value="C:intercellular bridge"/>
    <property type="evidence" value="ECO:0007669"/>
    <property type="project" value="TreeGrafter"/>
</dbReference>
<evidence type="ECO:0000256" key="2">
    <source>
        <dbReference type="SAM" id="MobiDB-lite"/>
    </source>
</evidence>
<dbReference type="InterPro" id="IPR001245">
    <property type="entry name" value="Ser-Thr/Tyr_kinase_cat_dom"/>
</dbReference>
<dbReference type="AlphaFoldDB" id="A0A5N5SL99"/>
<feature type="non-terminal residue" evidence="4">
    <location>
        <position position="1"/>
    </location>
</feature>
<dbReference type="InterPro" id="IPR039339">
    <property type="entry name" value="Tex14"/>
</dbReference>
<keyword evidence="1" id="KW-0040">ANK repeat</keyword>
<organism evidence="4 5">
    <name type="scientific">Armadillidium nasatum</name>
    <dbReference type="NCBI Taxonomy" id="96803"/>
    <lineage>
        <taxon>Eukaryota</taxon>
        <taxon>Metazoa</taxon>
        <taxon>Ecdysozoa</taxon>
        <taxon>Arthropoda</taxon>
        <taxon>Crustacea</taxon>
        <taxon>Multicrustacea</taxon>
        <taxon>Malacostraca</taxon>
        <taxon>Eumalacostraca</taxon>
        <taxon>Peracarida</taxon>
        <taxon>Isopoda</taxon>
        <taxon>Oniscidea</taxon>
        <taxon>Crinocheta</taxon>
        <taxon>Armadillidiidae</taxon>
        <taxon>Armadillidium</taxon>
    </lineage>
</organism>
<dbReference type="Pfam" id="PF07714">
    <property type="entry name" value="PK_Tyr_Ser-Thr"/>
    <property type="match status" value="1"/>
</dbReference>
<dbReference type="Pfam" id="PF00023">
    <property type="entry name" value="Ank"/>
    <property type="match status" value="2"/>
</dbReference>
<keyword evidence="4" id="KW-0418">Kinase</keyword>
<feature type="repeat" description="ANK" evidence="1">
    <location>
        <begin position="43"/>
        <end position="75"/>
    </location>
</feature>
<keyword evidence="5" id="KW-1185">Reference proteome</keyword>